<proteinExistence type="predicted"/>
<evidence type="ECO:0000313" key="2">
    <source>
        <dbReference type="Proteomes" id="UP000095287"/>
    </source>
</evidence>
<dbReference type="WBParaSite" id="L893_g3468.t1">
    <property type="protein sequence ID" value="L893_g3468.t1"/>
    <property type="gene ID" value="L893_g3468"/>
</dbReference>
<protein>
    <submittedName>
        <fullName evidence="3">Thyroglobulin type-1 domain-containing protein</fullName>
    </submittedName>
</protein>
<dbReference type="Proteomes" id="UP000095287">
    <property type="component" value="Unplaced"/>
</dbReference>
<sequence length="252" mass="28489">MAKAKEDDKIVGLNSKDASKERRSKGQRGTRNNGPALGPRTPQSFFNASKTIFELIMQQSDMGCPRVFQEEGDVFLLRLCWSQLQPRRHPQPGRPKLASVYPFPGSIRTALSVEAGVPLEAATHSSSPQKVSEWIKGRSGIKRPEGREIRYRRAKHKTRRSICGWKDARPRCERLGAEEECAEMECFGKVCLEEKDNGSYELGQVYCTAFETFLFASEKKGPIERVDSCHGPVSVKPCNEYSLDRWQSLKSY</sequence>
<feature type="region of interest" description="Disordered" evidence="1">
    <location>
        <begin position="1"/>
        <end position="43"/>
    </location>
</feature>
<accession>A0A1I8A9I5</accession>
<feature type="compositionally biased region" description="Basic and acidic residues" evidence="1">
    <location>
        <begin position="1"/>
        <end position="10"/>
    </location>
</feature>
<reference evidence="3" key="1">
    <citation type="submission" date="2016-11" db="UniProtKB">
        <authorList>
            <consortium name="WormBaseParasite"/>
        </authorList>
    </citation>
    <scope>IDENTIFICATION</scope>
</reference>
<organism evidence="2 3">
    <name type="scientific">Steinernema glaseri</name>
    <dbReference type="NCBI Taxonomy" id="37863"/>
    <lineage>
        <taxon>Eukaryota</taxon>
        <taxon>Metazoa</taxon>
        <taxon>Ecdysozoa</taxon>
        <taxon>Nematoda</taxon>
        <taxon>Chromadorea</taxon>
        <taxon>Rhabditida</taxon>
        <taxon>Tylenchina</taxon>
        <taxon>Panagrolaimomorpha</taxon>
        <taxon>Strongyloidoidea</taxon>
        <taxon>Steinernematidae</taxon>
        <taxon>Steinernema</taxon>
    </lineage>
</organism>
<name>A0A1I8A9I5_9BILA</name>
<dbReference type="AlphaFoldDB" id="A0A1I8A9I5"/>
<keyword evidence="2" id="KW-1185">Reference proteome</keyword>
<evidence type="ECO:0000256" key="1">
    <source>
        <dbReference type="SAM" id="MobiDB-lite"/>
    </source>
</evidence>
<evidence type="ECO:0000313" key="3">
    <source>
        <dbReference type="WBParaSite" id="L893_g3468.t1"/>
    </source>
</evidence>